<organism evidence="2 3">
    <name type="scientific">Candidatus Falkowbacteria bacterium CG10_big_fil_rev_8_21_14_0_10_43_10</name>
    <dbReference type="NCBI Taxonomy" id="1974567"/>
    <lineage>
        <taxon>Bacteria</taxon>
        <taxon>Candidatus Falkowiibacteriota</taxon>
    </lineage>
</organism>
<proteinExistence type="predicted"/>
<keyword evidence="1" id="KW-0472">Membrane</keyword>
<comment type="caution">
    <text evidence="2">The sequence shown here is derived from an EMBL/GenBank/DDBJ whole genome shotgun (WGS) entry which is preliminary data.</text>
</comment>
<protein>
    <submittedName>
        <fullName evidence="2">Uncharacterized protein</fullName>
    </submittedName>
</protein>
<dbReference type="EMBL" id="PFAR01000017">
    <property type="protein sequence ID" value="PIR93317.1"/>
    <property type="molecule type" value="Genomic_DNA"/>
</dbReference>
<evidence type="ECO:0000313" key="2">
    <source>
        <dbReference type="EMBL" id="PIR93317.1"/>
    </source>
</evidence>
<evidence type="ECO:0000313" key="3">
    <source>
        <dbReference type="Proteomes" id="UP000228626"/>
    </source>
</evidence>
<keyword evidence="1" id="KW-1133">Transmembrane helix</keyword>
<dbReference type="Proteomes" id="UP000228626">
    <property type="component" value="Unassembled WGS sequence"/>
</dbReference>
<feature type="transmembrane region" description="Helical" evidence="1">
    <location>
        <begin position="61"/>
        <end position="80"/>
    </location>
</feature>
<feature type="transmembrane region" description="Helical" evidence="1">
    <location>
        <begin position="5"/>
        <end position="24"/>
    </location>
</feature>
<name>A0A2H0V2J7_9BACT</name>
<accession>A0A2H0V2J7</accession>
<gene>
    <name evidence="2" type="ORF">COT99_01390</name>
</gene>
<feature type="transmembrane region" description="Helical" evidence="1">
    <location>
        <begin position="36"/>
        <end position="54"/>
    </location>
</feature>
<sequence length="349" mass="37630">MKKRFLIPLGIILMPVTALLAALLTEKINGTFVSGWQFLIIAVIAIIAAIILVMAVKLPKFIAGAIVVGLLLSPYFQFMFGKINVFLMDPPDLRPSVSVPEVRVEMGDLIFTNDAGRDIVVLPSSGVKTLYPGKNVVNLGQMDIPAGTYKSGKMSVKNIEVDVNVDLKKEIDLMYDTFKSQYMPPLPADMPEEAKAMIPGDEEIKQRIGGEIGKYLNAGMIAPYLPPFVKIKSFSQTADTIAMVLSAAIDLPVMPIAFPYPTGTGGPDIVLDITLNAIGLPTGITPIIKLPPGAPDISSMIPDMTPNIGNINMPTDFNIPAAALEQIKREVEAGVAQGEAIKQQMMRQP</sequence>
<reference evidence="3" key="1">
    <citation type="submission" date="2017-09" db="EMBL/GenBank/DDBJ databases">
        <title>Depth-based differentiation of microbial function through sediment-hosted aquifers and enrichment of novel symbionts in the deep terrestrial subsurface.</title>
        <authorList>
            <person name="Probst A.J."/>
            <person name="Ladd B."/>
            <person name="Jarett J.K."/>
            <person name="Geller-Mcgrath D.E."/>
            <person name="Sieber C.M.K."/>
            <person name="Emerson J.B."/>
            <person name="Anantharaman K."/>
            <person name="Thomas B.C."/>
            <person name="Malmstrom R."/>
            <person name="Stieglmeier M."/>
            <person name="Klingl A."/>
            <person name="Woyke T."/>
            <person name="Ryan C.M."/>
            <person name="Banfield J.F."/>
        </authorList>
    </citation>
    <scope>NUCLEOTIDE SEQUENCE [LARGE SCALE GENOMIC DNA]</scope>
</reference>
<keyword evidence="1" id="KW-0812">Transmembrane</keyword>
<dbReference type="AlphaFoldDB" id="A0A2H0V2J7"/>
<evidence type="ECO:0000256" key="1">
    <source>
        <dbReference type="SAM" id="Phobius"/>
    </source>
</evidence>